<dbReference type="NCBIfam" id="TIGR01191">
    <property type="entry name" value="ccmC"/>
    <property type="match status" value="1"/>
</dbReference>
<keyword evidence="7 9" id="KW-1133">Transmembrane helix</keyword>
<dbReference type="PATRIC" id="fig|1486262.3.peg.123"/>
<keyword evidence="6 9" id="KW-0201">Cytochrome c-type biogenesis</keyword>
<name>A0A0D5LWN1_MAREN</name>
<reference evidence="11 12" key="1">
    <citation type="journal article" date="2015" name="Genome Announc.">
        <title>Complete genome sequence of Martelella endophytica YC6887, which has antifungal activity associated with a halophyte.</title>
        <authorList>
            <person name="Khan A."/>
            <person name="Khan H."/>
            <person name="Chung E.J."/>
            <person name="Hossain M.T."/>
            <person name="Chung Y.R."/>
        </authorList>
    </citation>
    <scope>NUCLEOTIDE SEQUENCE [LARGE SCALE GENOMIC DNA]</scope>
    <source>
        <strain evidence="11">YC6887</strain>
    </source>
</reference>
<dbReference type="Proteomes" id="UP000032611">
    <property type="component" value="Chromosome"/>
</dbReference>
<comment type="similarity">
    <text evidence="3 9">Belongs to the CcmC/CycZ/HelC family.</text>
</comment>
<evidence type="ECO:0000256" key="4">
    <source>
        <dbReference type="ARBA" id="ARBA00016463"/>
    </source>
</evidence>
<dbReference type="OrthoDB" id="9778550at2"/>
<dbReference type="GO" id="GO:0017004">
    <property type="term" value="P:cytochrome complex assembly"/>
    <property type="evidence" value="ECO:0007669"/>
    <property type="project" value="UniProtKB-KW"/>
</dbReference>
<dbReference type="InterPro" id="IPR002541">
    <property type="entry name" value="Cyt_c_assembly"/>
</dbReference>
<feature type="transmembrane region" description="Helical" evidence="9">
    <location>
        <begin position="161"/>
        <end position="184"/>
    </location>
</feature>
<gene>
    <name evidence="9" type="primary">ccmC</name>
    <name evidence="11" type="ORF">TM49_00590</name>
</gene>
<accession>A0A0D5LWN1</accession>
<keyword evidence="9" id="KW-1003">Cell membrane</keyword>
<feature type="transmembrane region" description="Helical" evidence="9">
    <location>
        <begin position="65"/>
        <end position="87"/>
    </location>
</feature>
<evidence type="ECO:0000256" key="8">
    <source>
        <dbReference type="ARBA" id="ARBA00023136"/>
    </source>
</evidence>
<evidence type="ECO:0000256" key="9">
    <source>
        <dbReference type="RuleBase" id="RU364092"/>
    </source>
</evidence>
<dbReference type="GO" id="GO:0005886">
    <property type="term" value="C:plasma membrane"/>
    <property type="evidence" value="ECO:0007669"/>
    <property type="project" value="UniProtKB-SubCell"/>
</dbReference>
<dbReference type="GO" id="GO:0020037">
    <property type="term" value="F:heme binding"/>
    <property type="evidence" value="ECO:0007669"/>
    <property type="project" value="InterPro"/>
</dbReference>
<evidence type="ECO:0000256" key="3">
    <source>
        <dbReference type="ARBA" id="ARBA00005840"/>
    </source>
</evidence>
<dbReference type="GO" id="GO:0015232">
    <property type="term" value="F:heme transmembrane transporter activity"/>
    <property type="evidence" value="ECO:0007669"/>
    <property type="project" value="InterPro"/>
</dbReference>
<keyword evidence="9" id="KW-0813">Transport</keyword>
<evidence type="ECO:0000313" key="12">
    <source>
        <dbReference type="Proteomes" id="UP000032611"/>
    </source>
</evidence>
<evidence type="ECO:0000256" key="7">
    <source>
        <dbReference type="ARBA" id="ARBA00022989"/>
    </source>
</evidence>
<dbReference type="Pfam" id="PF01578">
    <property type="entry name" value="Cytochrom_C_asm"/>
    <property type="match status" value="1"/>
</dbReference>
<dbReference type="InterPro" id="IPR003557">
    <property type="entry name" value="Cyt_c_biogenesis_CcmC"/>
</dbReference>
<dbReference type="STRING" id="1486262.TM49_00590"/>
<proteinExistence type="inferred from homology"/>
<evidence type="ECO:0000256" key="6">
    <source>
        <dbReference type="ARBA" id="ARBA00022748"/>
    </source>
</evidence>
<dbReference type="EMBL" id="CP010803">
    <property type="protein sequence ID" value="AJY47823.1"/>
    <property type="molecule type" value="Genomic_DNA"/>
</dbReference>
<dbReference type="InterPro" id="IPR045062">
    <property type="entry name" value="Cyt_c_biogenesis_CcsA/CcmC"/>
</dbReference>
<keyword evidence="5 9" id="KW-0812">Transmembrane</keyword>
<comment type="function">
    <text evidence="1 9">Required for the export of heme to the periplasm for the biogenesis of c-type cytochromes.</text>
</comment>
<feature type="transmembrane region" description="Helical" evidence="9">
    <location>
        <begin position="204"/>
        <end position="225"/>
    </location>
</feature>
<keyword evidence="9" id="KW-0997">Cell inner membrane</keyword>
<keyword evidence="12" id="KW-1185">Reference proteome</keyword>
<protein>
    <recommendedName>
        <fullName evidence="4 9">Heme exporter protein C</fullName>
    </recommendedName>
    <alternativeName>
        <fullName evidence="9">Cytochrome c-type biogenesis protein</fullName>
    </alternativeName>
</protein>
<dbReference type="HOGENOM" id="CLU_066538_2_1_5"/>
<evidence type="ECO:0000259" key="10">
    <source>
        <dbReference type="Pfam" id="PF01578"/>
    </source>
</evidence>
<evidence type="ECO:0000256" key="5">
    <source>
        <dbReference type="ARBA" id="ARBA00022692"/>
    </source>
</evidence>
<keyword evidence="8 9" id="KW-0472">Membrane</keyword>
<dbReference type="PANTHER" id="PTHR30071:SF1">
    <property type="entry name" value="CYTOCHROME B_B6 PROTEIN-RELATED"/>
    <property type="match status" value="1"/>
</dbReference>
<feature type="transmembrane region" description="Helical" evidence="9">
    <location>
        <begin position="21"/>
        <end position="45"/>
    </location>
</feature>
<dbReference type="RefSeq" id="WP_045684536.1">
    <property type="nucleotide sequence ID" value="NZ_CP010803.1"/>
</dbReference>
<sequence length="256" mass="28104">MNGTRGGMISGLANPTRFLALVGRVVPVLAGITAVLFIIGLWLAFTTEGDYQQGDTVRIMYIHVPAAWLAMMCYMVMAAAALGTLVWRHPLADVAHKAAAPIGAAFTFLALVTGSLWGKPMWGAWWVWDARLTSVLVLFLMYLGIIALHRAIDEPARAARLAAILILVGVVNIPIIKFSVDWWNTLHQPASVLRIGGPTIDPEFLWPLLVMAFAYTFAFFTMHFAAMRNEILRRRVSAMRKVAASRIGAGTVERVS</sequence>
<organism evidence="11 12">
    <name type="scientific">Martelella endophytica</name>
    <dbReference type="NCBI Taxonomy" id="1486262"/>
    <lineage>
        <taxon>Bacteria</taxon>
        <taxon>Pseudomonadati</taxon>
        <taxon>Pseudomonadota</taxon>
        <taxon>Alphaproteobacteria</taxon>
        <taxon>Hyphomicrobiales</taxon>
        <taxon>Aurantimonadaceae</taxon>
        <taxon>Martelella</taxon>
    </lineage>
</organism>
<dbReference type="PANTHER" id="PTHR30071">
    <property type="entry name" value="HEME EXPORTER PROTEIN C"/>
    <property type="match status" value="1"/>
</dbReference>
<feature type="domain" description="Cytochrome c assembly protein" evidence="10">
    <location>
        <begin position="13"/>
        <end position="187"/>
    </location>
</feature>
<evidence type="ECO:0000313" key="11">
    <source>
        <dbReference type="EMBL" id="AJY47823.1"/>
    </source>
</evidence>
<dbReference type="PRINTS" id="PR01386">
    <property type="entry name" value="CCMCBIOGNSIS"/>
</dbReference>
<evidence type="ECO:0000256" key="1">
    <source>
        <dbReference type="ARBA" id="ARBA00002442"/>
    </source>
</evidence>
<comment type="subcellular location">
    <subcellularLocation>
        <location evidence="9">Cell inner membrane</location>
    </subcellularLocation>
    <subcellularLocation>
        <location evidence="2">Membrane</location>
        <topology evidence="2">Multi-pass membrane protein</topology>
    </subcellularLocation>
</comment>
<dbReference type="KEGG" id="mey:TM49_00590"/>
<feature type="transmembrane region" description="Helical" evidence="9">
    <location>
        <begin position="130"/>
        <end position="149"/>
    </location>
</feature>
<feature type="transmembrane region" description="Helical" evidence="9">
    <location>
        <begin position="99"/>
        <end position="118"/>
    </location>
</feature>
<dbReference type="AlphaFoldDB" id="A0A0D5LWN1"/>
<evidence type="ECO:0000256" key="2">
    <source>
        <dbReference type="ARBA" id="ARBA00004141"/>
    </source>
</evidence>